<keyword evidence="3" id="KW-1185">Reference proteome</keyword>
<name>A0AA86R386_9EUKA</name>
<reference evidence="1" key="1">
    <citation type="submission" date="2023-06" db="EMBL/GenBank/DDBJ databases">
        <authorList>
            <person name="Kurt Z."/>
        </authorList>
    </citation>
    <scope>NUCLEOTIDE SEQUENCE</scope>
</reference>
<protein>
    <recommendedName>
        <fullName evidence="4">Condensation domain-containing protein</fullName>
    </recommendedName>
</protein>
<dbReference type="EMBL" id="CATOUU010001084">
    <property type="protein sequence ID" value="CAI9970904.1"/>
    <property type="molecule type" value="Genomic_DNA"/>
</dbReference>
<dbReference type="Proteomes" id="UP001642409">
    <property type="component" value="Unassembled WGS sequence"/>
</dbReference>
<accession>A0AA86R386</accession>
<sequence>MKREASAWEQVMLNQKCIMHTLVQISDINSFQQHLNKFQSFYYCYDEQNKQLVLNDSVQYTVNHSDLSFNDFVTQFSQQDFKKLSSLTVLPSGLVFSIAHAIGDGTLVRQIVNSFISNEIINQSPGLCVSPSFVFQEEIQNRPFILPAEVKLRFVPKPFNNHFLKNKSFKSNLNYKSNLNERFNLFTSLIFNQISGSAQNYVGVGNCINVRPFTDCKYSLLNFYSTFSLNCIIDSTTKIQDVLAELKTQIQNKIQQRDVFMQYKADLVKRTDHLFDGKWIRIEISNMGEFKEDIEFQLSIKSAIELISINIYTYKNTIKGNLQYKDQILTEKEATFVQKSFEKLFALDKNFELLNIEEVVKIMNE</sequence>
<evidence type="ECO:0008006" key="4">
    <source>
        <dbReference type="Google" id="ProtNLM"/>
    </source>
</evidence>
<dbReference type="AlphaFoldDB" id="A0AA86R386"/>
<organism evidence="1">
    <name type="scientific">Hexamita inflata</name>
    <dbReference type="NCBI Taxonomy" id="28002"/>
    <lineage>
        <taxon>Eukaryota</taxon>
        <taxon>Metamonada</taxon>
        <taxon>Diplomonadida</taxon>
        <taxon>Hexamitidae</taxon>
        <taxon>Hexamitinae</taxon>
        <taxon>Hexamita</taxon>
    </lineage>
</organism>
<gene>
    <name evidence="2" type="ORF">HINF_LOCUS35268</name>
    <name evidence="1" type="ORF">HINF_LOCUS58549</name>
</gene>
<comment type="caution">
    <text evidence="1">The sequence shown here is derived from an EMBL/GenBank/DDBJ whole genome shotgun (WGS) entry which is preliminary data.</text>
</comment>
<evidence type="ECO:0000313" key="1">
    <source>
        <dbReference type="EMBL" id="CAI9970904.1"/>
    </source>
</evidence>
<dbReference type="EMBL" id="CAXDID020000127">
    <property type="protein sequence ID" value="CAL6034058.1"/>
    <property type="molecule type" value="Genomic_DNA"/>
</dbReference>
<proteinExistence type="predicted"/>
<evidence type="ECO:0000313" key="2">
    <source>
        <dbReference type="EMBL" id="CAL6034058.1"/>
    </source>
</evidence>
<reference evidence="2 3" key="2">
    <citation type="submission" date="2024-07" db="EMBL/GenBank/DDBJ databases">
        <authorList>
            <person name="Akdeniz Z."/>
        </authorList>
    </citation>
    <scope>NUCLEOTIDE SEQUENCE [LARGE SCALE GENOMIC DNA]</scope>
</reference>
<evidence type="ECO:0000313" key="3">
    <source>
        <dbReference type="Proteomes" id="UP001642409"/>
    </source>
</evidence>